<proteinExistence type="predicted"/>
<dbReference type="EMBL" id="MTYJ01000007">
    <property type="protein sequence ID" value="OQV24308.1"/>
    <property type="molecule type" value="Genomic_DNA"/>
</dbReference>
<dbReference type="Proteomes" id="UP000192578">
    <property type="component" value="Unassembled WGS sequence"/>
</dbReference>
<gene>
    <name evidence="1" type="ORF">BV898_01847</name>
</gene>
<evidence type="ECO:0000313" key="1">
    <source>
        <dbReference type="EMBL" id="OQV24308.1"/>
    </source>
</evidence>
<name>A0A1W0XA75_HYPEX</name>
<dbReference type="AlphaFoldDB" id="A0A1W0XA75"/>
<comment type="caution">
    <text evidence="1">The sequence shown here is derived from an EMBL/GenBank/DDBJ whole genome shotgun (WGS) entry which is preliminary data.</text>
</comment>
<protein>
    <submittedName>
        <fullName evidence="1">Uncharacterized protein</fullName>
    </submittedName>
</protein>
<accession>A0A1W0XA75</accession>
<sequence length="73" mass="8318">MDMVCDEDPSLVNLSDMAVKDVRKAVAGRYEALEDPLYDLPITALIQRTICLMDLEQRCTAAWRDLLQPDHKP</sequence>
<keyword evidence="2" id="KW-1185">Reference proteome</keyword>
<reference evidence="2" key="1">
    <citation type="submission" date="2017-01" db="EMBL/GenBank/DDBJ databases">
        <title>Comparative genomics of anhydrobiosis in the tardigrade Hypsibius dujardini.</title>
        <authorList>
            <person name="Yoshida Y."/>
            <person name="Koutsovoulos G."/>
            <person name="Laetsch D."/>
            <person name="Stevens L."/>
            <person name="Kumar S."/>
            <person name="Horikawa D."/>
            <person name="Ishino K."/>
            <person name="Komine S."/>
            <person name="Tomita M."/>
            <person name="Blaxter M."/>
            <person name="Arakawa K."/>
        </authorList>
    </citation>
    <scope>NUCLEOTIDE SEQUENCE [LARGE SCALE GENOMIC DNA]</scope>
    <source>
        <strain evidence="2">Z151</strain>
    </source>
</reference>
<evidence type="ECO:0000313" key="2">
    <source>
        <dbReference type="Proteomes" id="UP000192578"/>
    </source>
</evidence>
<organism evidence="1 2">
    <name type="scientific">Hypsibius exemplaris</name>
    <name type="common">Freshwater tardigrade</name>
    <dbReference type="NCBI Taxonomy" id="2072580"/>
    <lineage>
        <taxon>Eukaryota</taxon>
        <taxon>Metazoa</taxon>
        <taxon>Ecdysozoa</taxon>
        <taxon>Tardigrada</taxon>
        <taxon>Eutardigrada</taxon>
        <taxon>Parachela</taxon>
        <taxon>Hypsibioidea</taxon>
        <taxon>Hypsibiidae</taxon>
        <taxon>Hypsibius</taxon>
    </lineage>
</organism>